<dbReference type="RefSeq" id="YP_009546419.1">
    <property type="nucleotide sequence ID" value="NC_040156.1"/>
</dbReference>
<dbReference type="GeneID" id="38572987"/>
<accession>A0A3G2QXI5</accession>
<keyword evidence="5" id="KW-0687">Ribonucleoprotein</keyword>
<dbReference type="Pfam" id="PF03948">
    <property type="entry name" value="Ribosomal_L9_C"/>
    <property type="match status" value="1"/>
</dbReference>
<comment type="similarity">
    <text evidence="1">Belongs to the bacterial ribosomal protein bL9 family.</text>
</comment>
<dbReference type="Gene3D" id="3.10.430.100">
    <property type="entry name" value="Ribosomal protein L9, C-terminal domain"/>
    <property type="match status" value="1"/>
</dbReference>
<keyword evidence="3" id="KW-0694">RNA-binding</keyword>
<dbReference type="SUPFAM" id="SSF55653">
    <property type="entry name" value="Ribosomal protein L9 C-domain"/>
    <property type="match status" value="1"/>
</dbReference>
<evidence type="ECO:0000256" key="2">
    <source>
        <dbReference type="ARBA" id="ARBA00022730"/>
    </source>
</evidence>
<dbReference type="AlphaFoldDB" id="A0A3G2QXI5"/>
<name>A0A3G2QXI5_9FLOR</name>
<keyword evidence="2" id="KW-0699">rRNA-binding</keyword>
<evidence type="ECO:0000313" key="8">
    <source>
        <dbReference type="EMBL" id="AYO27767.1"/>
    </source>
</evidence>
<proteinExistence type="inferred from homology"/>
<evidence type="ECO:0000259" key="7">
    <source>
        <dbReference type="PROSITE" id="PS00651"/>
    </source>
</evidence>
<dbReference type="SUPFAM" id="SSF55658">
    <property type="entry name" value="L9 N-domain-like"/>
    <property type="match status" value="1"/>
</dbReference>
<dbReference type="GO" id="GO:0005840">
    <property type="term" value="C:ribosome"/>
    <property type="evidence" value="ECO:0007669"/>
    <property type="project" value="UniProtKB-KW"/>
</dbReference>
<keyword evidence="4 8" id="KW-0689">Ribosomal protein</keyword>
<dbReference type="InterPro" id="IPR020069">
    <property type="entry name" value="Ribosomal_bL9_C"/>
</dbReference>
<dbReference type="InterPro" id="IPR009027">
    <property type="entry name" value="Ribosomal_bL9/RNase_H1_N"/>
</dbReference>
<dbReference type="InterPro" id="IPR020070">
    <property type="entry name" value="Ribosomal_bL9_N"/>
</dbReference>
<evidence type="ECO:0000256" key="5">
    <source>
        <dbReference type="ARBA" id="ARBA00023274"/>
    </source>
</evidence>
<dbReference type="PANTHER" id="PTHR21368">
    <property type="entry name" value="50S RIBOSOMAL PROTEIN L9"/>
    <property type="match status" value="1"/>
</dbReference>
<dbReference type="InterPro" id="IPR000244">
    <property type="entry name" value="Ribosomal_bL9"/>
</dbReference>
<dbReference type="GO" id="GO:0003735">
    <property type="term" value="F:structural constituent of ribosome"/>
    <property type="evidence" value="ECO:0007669"/>
    <property type="project" value="InterPro"/>
</dbReference>
<dbReference type="InterPro" id="IPR036791">
    <property type="entry name" value="Ribosomal_bL9_C_sf"/>
</dbReference>
<dbReference type="GO" id="GO:0006412">
    <property type="term" value="P:translation"/>
    <property type="evidence" value="ECO:0007669"/>
    <property type="project" value="InterPro"/>
</dbReference>
<evidence type="ECO:0000256" key="3">
    <source>
        <dbReference type="ARBA" id="ARBA00022884"/>
    </source>
</evidence>
<dbReference type="EMBL" id="MG922860">
    <property type="protein sequence ID" value="AYO27767.1"/>
    <property type="molecule type" value="Genomic_DNA"/>
</dbReference>
<organism evidence="8">
    <name type="scientific">Gelidium gabrielsonii</name>
    <dbReference type="NCBI Taxonomy" id="2483892"/>
    <lineage>
        <taxon>Eukaryota</taxon>
        <taxon>Rhodophyta</taxon>
        <taxon>Florideophyceae</taxon>
        <taxon>Rhodymeniophycidae</taxon>
        <taxon>Gelidiales</taxon>
        <taxon>Gelidiaceae</taxon>
        <taxon>Gelidium</taxon>
    </lineage>
</organism>
<dbReference type="InterPro" id="IPR036935">
    <property type="entry name" value="Ribosomal_bL9_N_sf"/>
</dbReference>
<sequence length="178" mass="20796">MNMYHIFYRFYIIEYKHKGIKIMTKDINIILKKNYKPLGENGELKTVAKGFARNYLIPKHIAEIATKGKIKHYMMLRSIENRKIEEKQLNAIKIQKNLEQVYKIKLRKKVSGQKNENIFGSVTDKEIIEQIFHATGIEIEKKQLIIPSIKNIGSYKIQVNIANNVQANLTLQILPENI</sequence>
<gene>
    <name evidence="8" type="primary">rpl9</name>
</gene>
<protein>
    <recommendedName>
        <fullName evidence="6">50S ribosomal protein L9, chloroplastic</fullName>
    </recommendedName>
</protein>
<evidence type="ECO:0000256" key="6">
    <source>
        <dbReference type="ARBA" id="ARBA00035427"/>
    </source>
</evidence>
<dbReference type="PROSITE" id="PS00651">
    <property type="entry name" value="RIBOSOMAL_L9"/>
    <property type="match status" value="1"/>
</dbReference>
<evidence type="ECO:0000256" key="4">
    <source>
        <dbReference type="ARBA" id="ARBA00022980"/>
    </source>
</evidence>
<feature type="domain" description="Ribosomal protein L9" evidence="7">
    <location>
        <begin position="39"/>
        <end position="66"/>
    </location>
</feature>
<dbReference type="HAMAP" id="MF_00503">
    <property type="entry name" value="Ribosomal_bL9"/>
    <property type="match status" value="1"/>
</dbReference>
<dbReference type="NCBIfam" id="TIGR00158">
    <property type="entry name" value="L9"/>
    <property type="match status" value="1"/>
</dbReference>
<dbReference type="InterPro" id="IPR020594">
    <property type="entry name" value="Ribosomal_bL9_bac/chp"/>
</dbReference>
<reference evidence="8" key="1">
    <citation type="journal article" date="2019" name="J. Phycol.">
        <title>Phylogenomics and multigene phylogenies decipher two new cryptic marine algae from California, Gelidium gabrielsonii and G. kathyanniae (Gelidiales, Rhodophyta).</title>
        <authorList>
            <person name="Boo G.H."/>
            <person name="Hughey J.R."/>
        </authorList>
    </citation>
    <scope>NUCLEOTIDE SEQUENCE</scope>
</reference>
<keyword evidence="8" id="KW-0934">Plastid</keyword>
<geneLocation type="plastid" evidence="8"/>
<evidence type="ECO:0000256" key="1">
    <source>
        <dbReference type="ARBA" id="ARBA00010605"/>
    </source>
</evidence>
<dbReference type="GO" id="GO:0019843">
    <property type="term" value="F:rRNA binding"/>
    <property type="evidence" value="ECO:0007669"/>
    <property type="project" value="UniProtKB-KW"/>
</dbReference>
<dbReference type="GO" id="GO:1990904">
    <property type="term" value="C:ribonucleoprotein complex"/>
    <property type="evidence" value="ECO:0007669"/>
    <property type="project" value="UniProtKB-KW"/>
</dbReference>
<dbReference type="Pfam" id="PF01281">
    <property type="entry name" value="Ribosomal_L9_N"/>
    <property type="match status" value="1"/>
</dbReference>
<dbReference type="Gene3D" id="3.40.5.10">
    <property type="entry name" value="Ribosomal protein L9, N-terminal domain"/>
    <property type="match status" value="1"/>
</dbReference>